<organism evidence="2 3">
    <name type="scientific">Aspergillus granulosus</name>
    <dbReference type="NCBI Taxonomy" id="176169"/>
    <lineage>
        <taxon>Eukaryota</taxon>
        <taxon>Fungi</taxon>
        <taxon>Dikarya</taxon>
        <taxon>Ascomycota</taxon>
        <taxon>Pezizomycotina</taxon>
        <taxon>Eurotiomycetes</taxon>
        <taxon>Eurotiomycetidae</taxon>
        <taxon>Eurotiales</taxon>
        <taxon>Aspergillaceae</taxon>
        <taxon>Aspergillus</taxon>
        <taxon>Aspergillus subgen. Nidulantes</taxon>
    </lineage>
</organism>
<feature type="transmembrane region" description="Helical" evidence="1">
    <location>
        <begin position="57"/>
        <end position="78"/>
    </location>
</feature>
<sequence length="196" mass="21964">MASSMTGDPCSCFMLLNPCDDNAGWSMGLLRTHRSTYRKLSSSLTHHRWNVKHMLTLAWILGAFLICSTTFVAILGGYTGHGVTAKVQLIVSYTYTVRDNGSSGTLHEHKPLLWRTAWACNPQLVFGLERSLLVRASHTPHRCTPIVMGLLVSHLESCLTQPSGKMSRSRNEVILQADPYQKNQCTPPWRRARNNL</sequence>
<reference evidence="2 3" key="1">
    <citation type="submission" date="2024-07" db="EMBL/GenBank/DDBJ databases">
        <title>Section-level genome sequencing and comparative genomics of Aspergillus sections Usti and Cavernicolus.</title>
        <authorList>
            <consortium name="Lawrence Berkeley National Laboratory"/>
            <person name="Nybo J.L."/>
            <person name="Vesth T.C."/>
            <person name="Theobald S."/>
            <person name="Frisvad J.C."/>
            <person name="Larsen T.O."/>
            <person name="Kjaerboelling I."/>
            <person name="Rothschild-Mancinelli K."/>
            <person name="Lyhne E.K."/>
            <person name="Kogle M.E."/>
            <person name="Barry K."/>
            <person name="Clum A."/>
            <person name="Na H."/>
            <person name="Ledsgaard L."/>
            <person name="Lin J."/>
            <person name="Lipzen A."/>
            <person name="Kuo A."/>
            <person name="Riley R."/>
            <person name="Mondo S."/>
            <person name="Labutti K."/>
            <person name="Haridas S."/>
            <person name="Pangalinan J."/>
            <person name="Salamov A.A."/>
            <person name="Simmons B.A."/>
            <person name="Magnuson J.K."/>
            <person name="Chen J."/>
            <person name="Drula E."/>
            <person name="Henrissat B."/>
            <person name="Wiebenga A."/>
            <person name="Lubbers R.J."/>
            <person name="Gomes A.C."/>
            <person name="Makela M.R."/>
            <person name="Stajich J."/>
            <person name="Grigoriev I.V."/>
            <person name="Mortensen U.H."/>
            <person name="De Vries R.P."/>
            <person name="Baker S.E."/>
            <person name="Andersen M.R."/>
        </authorList>
    </citation>
    <scope>NUCLEOTIDE SEQUENCE [LARGE SCALE GENOMIC DNA]</scope>
    <source>
        <strain evidence="2 3">CBS 588.65</strain>
    </source>
</reference>
<accession>A0ABR4HKF0</accession>
<keyword evidence="1" id="KW-0812">Transmembrane</keyword>
<name>A0ABR4HKF0_9EURO</name>
<keyword evidence="1" id="KW-0472">Membrane</keyword>
<keyword evidence="3" id="KW-1185">Reference proteome</keyword>
<dbReference type="Proteomes" id="UP001610334">
    <property type="component" value="Unassembled WGS sequence"/>
</dbReference>
<protein>
    <submittedName>
        <fullName evidence="2">Uncharacterized protein</fullName>
    </submittedName>
</protein>
<comment type="caution">
    <text evidence="2">The sequence shown here is derived from an EMBL/GenBank/DDBJ whole genome shotgun (WGS) entry which is preliminary data.</text>
</comment>
<keyword evidence="1" id="KW-1133">Transmembrane helix</keyword>
<proteinExistence type="predicted"/>
<gene>
    <name evidence="2" type="ORF">BJX63DRAFT_151312</name>
</gene>
<dbReference type="EMBL" id="JBFXLT010000025">
    <property type="protein sequence ID" value="KAL2815876.1"/>
    <property type="molecule type" value="Genomic_DNA"/>
</dbReference>
<evidence type="ECO:0000313" key="3">
    <source>
        <dbReference type="Proteomes" id="UP001610334"/>
    </source>
</evidence>
<evidence type="ECO:0000256" key="1">
    <source>
        <dbReference type="SAM" id="Phobius"/>
    </source>
</evidence>
<evidence type="ECO:0000313" key="2">
    <source>
        <dbReference type="EMBL" id="KAL2815876.1"/>
    </source>
</evidence>